<reference evidence="1 2" key="1">
    <citation type="submission" date="2020-07" db="EMBL/GenBank/DDBJ databases">
        <title>Sequencing the genomes of 1000 actinobacteria strains.</title>
        <authorList>
            <person name="Klenk H.-P."/>
        </authorList>
    </citation>
    <scope>NUCLEOTIDE SEQUENCE [LARGE SCALE GENOMIC DNA]</scope>
    <source>
        <strain evidence="1 2">DSM 104006</strain>
    </source>
</reference>
<organism evidence="1 2">
    <name type="scientific">Amycolatopsis endophytica</name>
    <dbReference type="NCBI Taxonomy" id="860233"/>
    <lineage>
        <taxon>Bacteria</taxon>
        <taxon>Bacillati</taxon>
        <taxon>Actinomycetota</taxon>
        <taxon>Actinomycetes</taxon>
        <taxon>Pseudonocardiales</taxon>
        <taxon>Pseudonocardiaceae</taxon>
        <taxon>Amycolatopsis</taxon>
    </lineage>
</organism>
<dbReference type="Pfam" id="PF13424">
    <property type="entry name" value="TPR_12"/>
    <property type="match status" value="1"/>
</dbReference>
<accession>A0A853AXT9</accession>
<comment type="caution">
    <text evidence="1">The sequence shown here is derived from an EMBL/GenBank/DDBJ whole genome shotgun (WGS) entry which is preliminary data.</text>
</comment>
<sequence length="681" mass="72716">MRDPDNAVSGLVEGPVVQAGSVHGNVYLTGPVPLTVVPAQLSTPPTGFAGRDAELVRMDEVLRDGGVAVLKGPGGVGKTALALHWLDRGRERFPDGQLHADLALPSGEPVAPEDVLGQFLRALGVPAAQVPSGLAERTALYRSVTTGKALAVLLDDAVSAAQARVLTPVSGTTVVTTRRALLGLLAGGAEIVTVEPLPVEPALALLRARLGGERVAAEPDAASDLVRFCGGLPIALCVAAARAVARPHRSLARLVAELSDERARLDGLSTEGDLSVRSTLDAAYDDLPADLRRLYRALGLHPGDGFGPEVAAAMLPLDVSAAQAGLDALVDASLAEELDEGSYRLHELVRVHARGRTLDEDGEEERAHIVRRAARWYLHAAHRANRVVMPARGIICSVPEPADFTWPQVFSAHAPALDWLSGHRATLLALTREALHRSWPRLAYELADALQPLLILHKHREDAVASSELGLRAAESTGDATARDRMRKRLARALVAHGDWAAAQEHAVDLLDSSRIRGDRRGEAGALKTLGLVALARGDLADAVTSFQETAEILRSLGRRRSEGLVLINLSEALVRLDRHRSAIEQARRARQLLSALDDPDPYNVARAVAVLGQAHLAEGGISEARPLLEQALTTFARLGSGHERAGAHRLLAQLARRIGDEEQARSHEDLARKLLATRSW</sequence>
<dbReference type="EMBL" id="JACCFK010000001">
    <property type="protein sequence ID" value="NYI87386.1"/>
    <property type="molecule type" value="Genomic_DNA"/>
</dbReference>
<dbReference type="PANTHER" id="PTHR47691">
    <property type="entry name" value="REGULATOR-RELATED"/>
    <property type="match status" value="1"/>
</dbReference>
<dbReference type="InterPro" id="IPR027417">
    <property type="entry name" value="P-loop_NTPase"/>
</dbReference>
<dbReference type="Gene3D" id="3.40.50.300">
    <property type="entry name" value="P-loop containing nucleotide triphosphate hydrolases"/>
    <property type="match status" value="1"/>
</dbReference>
<name>A0A853AXT9_9PSEU</name>
<dbReference type="RefSeq" id="WP_179771792.1">
    <property type="nucleotide sequence ID" value="NZ_JACCFK010000001.1"/>
</dbReference>
<evidence type="ECO:0000313" key="1">
    <source>
        <dbReference type="EMBL" id="NYI87386.1"/>
    </source>
</evidence>
<dbReference type="SUPFAM" id="SSF52540">
    <property type="entry name" value="P-loop containing nucleoside triphosphate hydrolases"/>
    <property type="match status" value="1"/>
</dbReference>
<dbReference type="SUPFAM" id="SSF48452">
    <property type="entry name" value="TPR-like"/>
    <property type="match status" value="1"/>
</dbReference>
<dbReference type="AlphaFoldDB" id="A0A853AXT9"/>
<keyword evidence="2" id="KW-1185">Reference proteome</keyword>
<evidence type="ECO:0000313" key="2">
    <source>
        <dbReference type="Proteomes" id="UP000549616"/>
    </source>
</evidence>
<dbReference type="Proteomes" id="UP000549616">
    <property type="component" value="Unassembled WGS sequence"/>
</dbReference>
<dbReference type="InterPro" id="IPR011990">
    <property type="entry name" value="TPR-like_helical_dom_sf"/>
</dbReference>
<protein>
    <submittedName>
        <fullName evidence="1">Tetratricopeptide (TPR) repeat protein</fullName>
    </submittedName>
</protein>
<proteinExistence type="predicted"/>
<dbReference type="PRINTS" id="PR00364">
    <property type="entry name" value="DISEASERSIST"/>
</dbReference>
<dbReference type="Gene3D" id="1.25.40.10">
    <property type="entry name" value="Tetratricopeptide repeat domain"/>
    <property type="match status" value="1"/>
</dbReference>
<dbReference type="PANTHER" id="PTHR47691:SF3">
    <property type="entry name" value="HTH-TYPE TRANSCRIPTIONAL REGULATOR RV0890C-RELATED"/>
    <property type="match status" value="1"/>
</dbReference>
<gene>
    <name evidence="1" type="ORF">HNR02_000709</name>
</gene>